<evidence type="ECO:0000256" key="5">
    <source>
        <dbReference type="SAM" id="MobiDB-lite"/>
    </source>
</evidence>
<accession>A0A8X7MMT0</accession>
<dbReference type="PANTHER" id="PTHR14084:SF0">
    <property type="entry name" value="KYNURENINASE"/>
    <property type="match status" value="1"/>
</dbReference>
<dbReference type="GO" id="GO:0019441">
    <property type="term" value="P:L-tryptophan catabolic process to kynurenine"/>
    <property type="evidence" value="ECO:0007669"/>
    <property type="project" value="TreeGrafter"/>
</dbReference>
<dbReference type="InterPro" id="IPR015421">
    <property type="entry name" value="PyrdxlP-dep_Trfase_major"/>
</dbReference>
<dbReference type="GO" id="GO:0043420">
    <property type="term" value="P:anthranilate metabolic process"/>
    <property type="evidence" value="ECO:0007669"/>
    <property type="project" value="UniProtKB-UniRule"/>
</dbReference>
<feature type="domain" description="Aminotransferase class V" evidence="6">
    <location>
        <begin position="270"/>
        <end position="349"/>
    </location>
</feature>
<organism evidence="7 8">
    <name type="scientific">Tilletia controversa</name>
    <name type="common">dwarf bunt fungus</name>
    <dbReference type="NCBI Taxonomy" id="13291"/>
    <lineage>
        <taxon>Eukaryota</taxon>
        <taxon>Fungi</taxon>
        <taxon>Dikarya</taxon>
        <taxon>Basidiomycota</taxon>
        <taxon>Ustilaginomycotina</taxon>
        <taxon>Exobasidiomycetes</taxon>
        <taxon>Tilletiales</taxon>
        <taxon>Tilletiaceae</taxon>
        <taxon>Tilletia</taxon>
    </lineage>
</organism>
<keyword evidence="8" id="KW-1185">Reference proteome</keyword>
<dbReference type="HAMAP" id="MF_01970">
    <property type="entry name" value="Kynureninase"/>
    <property type="match status" value="1"/>
</dbReference>
<evidence type="ECO:0000259" key="6">
    <source>
        <dbReference type="Pfam" id="PF00266"/>
    </source>
</evidence>
<feature type="binding site" evidence="4">
    <location>
        <position position="366"/>
    </location>
    <ligand>
        <name>pyridoxal 5'-phosphate</name>
        <dbReference type="ChEBI" id="CHEBI:597326"/>
    </ligand>
</feature>
<dbReference type="InterPro" id="IPR010111">
    <property type="entry name" value="Kynureninase"/>
</dbReference>
<comment type="pathway">
    <text evidence="4">Amino-acid degradation; L-kynurenine degradation; L-alanine and anthranilate from L-kynurenine: step 1/1.</text>
</comment>
<evidence type="ECO:0000313" key="7">
    <source>
        <dbReference type="EMBL" id="KAE8242320.1"/>
    </source>
</evidence>
<feature type="binding site" evidence="4">
    <location>
        <position position="170"/>
    </location>
    <ligand>
        <name>pyridoxal 5'-phosphate</name>
        <dbReference type="ChEBI" id="CHEBI:597326"/>
    </ligand>
</feature>
<dbReference type="GO" id="GO:0030429">
    <property type="term" value="F:kynureninase activity"/>
    <property type="evidence" value="ECO:0007669"/>
    <property type="project" value="UniProtKB-UniRule"/>
</dbReference>
<comment type="cofactor">
    <cofactor evidence="4">
        <name>pyridoxal 5'-phosphate</name>
        <dbReference type="ChEBI" id="CHEBI:597326"/>
    </cofactor>
</comment>
<dbReference type="EMBL" id="LWDE02001127">
    <property type="protein sequence ID" value="KAE8242320.1"/>
    <property type="molecule type" value="Genomic_DNA"/>
</dbReference>
<dbReference type="GO" id="GO:0097053">
    <property type="term" value="P:L-kynurenine catabolic process"/>
    <property type="evidence" value="ECO:0007669"/>
    <property type="project" value="UniProtKB-UniRule"/>
</dbReference>
<comment type="subcellular location">
    <subcellularLocation>
        <location evidence="4">Cytoplasm</location>
    </subcellularLocation>
</comment>
<dbReference type="GO" id="GO:0034354">
    <property type="term" value="P:'de novo' NAD+ biosynthetic process from L-tryptophan"/>
    <property type="evidence" value="ECO:0007669"/>
    <property type="project" value="UniProtKB-UniRule"/>
</dbReference>
<dbReference type="Pfam" id="PF00266">
    <property type="entry name" value="Aminotran_5"/>
    <property type="match status" value="1"/>
</dbReference>
<dbReference type="AlphaFoldDB" id="A0A8X7MMT0"/>
<feature type="binding site" evidence="4">
    <location>
        <position position="278"/>
    </location>
    <ligand>
        <name>pyridoxal 5'-phosphate</name>
        <dbReference type="ChEBI" id="CHEBI:597326"/>
    </ligand>
</feature>
<name>A0A8X7MMT0_9BASI</name>
<feature type="region of interest" description="Disordered" evidence="5">
    <location>
        <begin position="487"/>
        <end position="515"/>
    </location>
</feature>
<evidence type="ECO:0000256" key="1">
    <source>
        <dbReference type="ARBA" id="ARBA00022642"/>
    </source>
</evidence>
<comment type="catalytic activity">
    <reaction evidence="4">
        <text>3-hydroxy-L-kynurenine + H2O = 3-hydroxyanthranilate + L-alanine + H(+)</text>
        <dbReference type="Rhea" id="RHEA:25143"/>
        <dbReference type="ChEBI" id="CHEBI:15377"/>
        <dbReference type="ChEBI" id="CHEBI:15378"/>
        <dbReference type="ChEBI" id="CHEBI:36559"/>
        <dbReference type="ChEBI" id="CHEBI:57972"/>
        <dbReference type="ChEBI" id="CHEBI:58125"/>
    </reaction>
</comment>
<evidence type="ECO:0000256" key="3">
    <source>
        <dbReference type="ARBA" id="ARBA00022898"/>
    </source>
</evidence>
<comment type="catalytic activity">
    <reaction evidence="4">
        <text>L-kynurenine + H2O = anthranilate + L-alanine + H(+)</text>
        <dbReference type="Rhea" id="RHEA:16813"/>
        <dbReference type="ChEBI" id="CHEBI:15377"/>
        <dbReference type="ChEBI" id="CHEBI:15378"/>
        <dbReference type="ChEBI" id="CHEBI:16567"/>
        <dbReference type="ChEBI" id="CHEBI:57959"/>
        <dbReference type="ChEBI" id="CHEBI:57972"/>
        <dbReference type="EC" id="3.7.1.3"/>
    </reaction>
</comment>
<dbReference type="Gene3D" id="3.40.640.10">
    <property type="entry name" value="Type I PLP-dependent aspartate aminotransferase-like (Major domain)"/>
    <property type="match status" value="1"/>
</dbReference>
<feature type="region of interest" description="Disordered" evidence="5">
    <location>
        <begin position="65"/>
        <end position="90"/>
    </location>
</feature>
<feature type="binding site" evidence="4">
    <location>
        <position position="169"/>
    </location>
    <ligand>
        <name>pyridoxal 5'-phosphate</name>
        <dbReference type="ChEBI" id="CHEBI:597326"/>
    </ligand>
</feature>
<dbReference type="NCBIfam" id="TIGR01814">
    <property type="entry name" value="kynureninase"/>
    <property type="match status" value="1"/>
</dbReference>
<keyword evidence="1 4" id="KW-0662">Pyridine nucleotide biosynthesis</keyword>
<dbReference type="PANTHER" id="PTHR14084">
    <property type="entry name" value="KYNURENINASE"/>
    <property type="match status" value="1"/>
</dbReference>
<feature type="binding site" evidence="4">
    <location>
        <position position="332"/>
    </location>
    <ligand>
        <name>pyridoxal 5'-phosphate</name>
        <dbReference type="ChEBI" id="CHEBI:597326"/>
    </ligand>
</feature>
<keyword evidence="4" id="KW-0963">Cytoplasm</keyword>
<feature type="binding site" evidence="4">
    <location>
        <position position="307"/>
    </location>
    <ligand>
        <name>pyridoxal 5'-phosphate</name>
        <dbReference type="ChEBI" id="CHEBI:597326"/>
    </ligand>
</feature>
<dbReference type="InterPro" id="IPR015424">
    <property type="entry name" value="PyrdxlP-dep_Trfase"/>
</dbReference>
<dbReference type="GO" id="GO:0030170">
    <property type="term" value="F:pyridoxal phosphate binding"/>
    <property type="evidence" value="ECO:0007669"/>
    <property type="project" value="UniProtKB-UniRule"/>
</dbReference>
<sequence>MTDPNFSTATFEAELHSLASQHNLDSTSHAQIAALLDDADPLAPLRKEYNLPSMKGLKAALARKAARDGGGGGGGAPTSTSTSTDGDADGDADADADALYLCGNSLGPQARLSSTLLNRELAVWSSVGVLGHFDHPHDEPWLRADEACAELMADLVGAKRAEVACMGTLTGNLHTLLATFYRPGVEGGVRLPRDGSIKRDESAGEKGKRRHKIVYEWKAFPSDQYALQSVVRLAGLDPSTSLIALRPRPSEDTLRTSDILHTLQTLAAEGETALLMLSGIQYYTGQFFDMQQITRAARECGIVVGWDLAHAFANVPLALHDWDVDFAAWCTYKYGSSGPGGIAGLFVHERWTKGVGVEELPRPAGWFGHNRATRFAMPSQFDPIDGAAGFITSNPSALDLVVLRGSLETLARAPQLAPAAATKEEVGQGMVGFGKIMAPLRAKSLKLTAYLAHLLLLPNFLPDECEAVLVTPRDPHQRGSQLCVRIVDHRPSSSPSQEREEEEEDGEGIPPPLSPTSLLARAHARAEREHGLIVDVRAPDVIRLAPLAQYSTFEEVWRAAHALRDALVKELAVIA</sequence>
<dbReference type="SUPFAM" id="SSF53383">
    <property type="entry name" value="PLP-dependent transferases"/>
    <property type="match status" value="1"/>
</dbReference>
<evidence type="ECO:0000256" key="2">
    <source>
        <dbReference type="ARBA" id="ARBA00022801"/>
    </source>
</evidence>
<dbReference type="InterPro" id="IPR000192">
    <property type="entry name" value="Aminotrans_V_dom"/>
</dbReference>
<keyword evidence="3 4" id="KW-0663">Pyridoxal phosphate</keyword>
<comment type="similarity">
    <text evidence="4">Belongs to the kynureninase family.</text>
</comment>
<comment type="subunit">
    <text evidence="4">Homodimer.</text>
</comment>
<feature type="binding site" evidence="4">
    <location>
        <begin position="220"/>
        <end position="223"/>
    </location>
    <ligand>
        <name>pyridoxal 5'-phosphate</name>
        <dbReference type="ChEBI" id="CHEBI:597326"/>
    </ligand>
</feature>
<comment type="pathway">
    <text evidence="4">Cofactor biosynthesis; NAD(+) biosynthesis; quinolinate from L-kynurenine: step 2/3.</text>
</comment>
<feature type="modified residue" description="N6-(pyridoxal phosphate)lysine" evidence="4">
    <location>
        <position position="333"/>
    </location>
</feature>
<dbReference type="GO" id="GO:0019805">
    <property type="term" value="P:quinolinate biosynthetic process"/>
    <property type="evidence" value="ECO:0007669"/>
    <property type="project" value="UniProtKB-UniRule"/>
</dbReference>
<protein>
    <recommendedName>
        <fullName evidence="4">Kynureninase</fullName>
        <ecNumber evidence="4">3.7.1.3</ecNumber>
    </recommendedName>
    <alternativeName>
        <fullName evidence="4">Biosynthesis of nicotinic acid protein 5</fullName>
    </alternativeName>
    <alternativeName>
        <fullName evidence="4">L-kynurenine hydrolase</fullName>
    </alternativeName>
</protein>
<reference evidence="7" key="1">
    <citation type="submission" date="2016-04" db="EMBL/GenBank/DDBJ databases">
        <authorList>
            <person name="Nguyen H.D."/>
            <person name="Samba Siva P."/>
            <person name="Cullis J."/>
            <person name="Levesque C.A."/>
            <person name="Hambleton S."/>
        </authorList>
    </citation>
    <scope>NUCLEOTIDE SEQUENCE</scope>
    <source>
        <strain evidence="7">DAOMC 236426</strain>
    </source>
</reference>
<evidence type="ECO:0000256" key="4">
    <source>
        <dbReference type="HAMAP-Rule" id="MF_03017"/>
    </source>
</evidence>
<dbReference type="Proteomes" id="UP000077684">
    <property type="component" value="Unassembled WGS sequence"/>
</dbReference>
<feature type="binding site" evidence="4">
    <location>
        <position position="310"/>
    </location>
    <ligand>
        <name>pyridoxal 5'-phosphate</name>
        <dbReference type="ChEBI" id="CHEBI:597326"/>
    </ligand>
</feature>
<evidence type="ECO:0000313" key="8">
    <source>
        <dbReference type="Proteomes" id="UP000077684"/>
    </source>
</evidence>
<reference evidence="7" key="2">
    <citation type="journal article" date="2019" name="IMA Fungus">
        <title>Genome sequencing and comparison of five Tilletia species to identify candidate genes for the detection of regulated species infecting wheat.</title>
        <authorList>
            <person name="Nguyen H.D.T."/>
            <person name="Sultana T."/>
            <person name="Kesanakurti P."/>
            <person name="Hambleton S."/>
        </authorList>
    </citation>
    <scope>NUCLEOTIDE SEQUENCE</scope>
    <source>
        <strain evidence="7">DAOMC 236426</strain>
    </source>
</reference>
<dbReference type="GO" id="GO:0005737">
    <property type="term" value="C:cytoplasm"/>
    <property type="evidence" value="ECO:0007669"/>
    <property type="project" value="UniProtKB-SubCell"/>
</dbReference>
<dbReference type="Pfam" id="PF22580">
    <property type="entry name" value="KYNU_C"/>
    <property type="match status" value="1"/>
</dbReference>
<keyword evidence="2 4" id="KW-0378">Hydrolase</keyword>
<comment type="caution">
    <text evidence="7">The sequence shown here is derived from an EMBL/GenBank/DDBJ whole genome shotgun (WGS) entry which is preliminary data.</text>
</comment>
<comment type="function">
    <text evidence="4">Catalyzes the cleavage of L-kynurenine (L-Kyn) and L-3-hydroxykynurenine (L-3OHKyn) into anthranilic acid (AA) and 3-hydroxyanthranilic acid (3-OHAA), respectively.</text>
</comment>
<feature type="binding site" evidence="4">
    <location>
        <position position="394"/>
    </location>
    <ligand>
        <name>pyridoxal 5'-phosphate</name>
        <dbReference type="ChEBI" id="CHEBI:597326"/>
    </ligand>
</feature>
<dbReference type="Gene3D" id="3.90.1150.10">
    <property type="entry name" value="Aspartate Aminotransferase, domain 1"/>
    <property type="match status" value="1"/>
</dbReference>
<proteinExistence type="inferred from homology"/>
<dbReference type="InterPro" id="IPR015422">
    <property type="entry name" value="PyrdxlP-dep_Trfase_small"/>
</dbReference>
<dbReference type="EC" id="3.7.1.3" evidence="4"/>
<gene>
    <name evidence="4" type="primary">BNA5</name>
    <name evidence="7" type="ORF">A4X06_0g7017</name>
</gene>